<evidence type="ECO:0000313" key="1">
    <source>
        <dbReference type="EMBL" id="GAA2437611.1"/>
    </source>
</evidence>
<proteinExistence type="predicted"/>
<comment type="caution">
    <text evidence="1">The sequence shown here is derived from an EMBL/GenBank/DDBJ whole genome shotgun (WGS) entry which is preliminary data.</text>
</comment>
<gene>
    <name evidence="1" type="ORF">GCM10010191_60630</name>
</gene>
<dbReference type="Pfam" id="PF02566">
    <property type="entry name" value="OsmC"/>
    <property type="match status" value="1"/>
</dbReference>
<evidence type="ECO:0008006" key="3">
    <source>
        <dbReference type="Google" id="ProtNLM"/>
    </source>
</evidence>
<dbReference type="RefSeq" id="WP_344593510.1">
    <property type="nucleotide sequence ID" value="NZ_BAAARW010000022.1"/>
</dbReference>
<dbReference type="InterPro" id="IPR036102">
    <property type="entry name" value="OsmC/Ohrsf"/>
</dbReference>
<keyword evidence="2" id="KW-1185">Reference proteome</keyword>
<dbReference type="SUPFAM" id="SSF82784">
    <property type="entry name" value="OsmC-like"/>
    <property type="match status" value="1"/>
</dbReference>
<dbReference type="InterPro" id="IPR003718">
    <property type="entry name" value="OsmC/Ohr_fam"/>
</dbReference>
<dbReference type="PANTHER" id="PTHR39624">
    <property type="entry name" value="PROTEIN INVOLVED IN RIMO-MEDIATED BETA-METHYLTHIOLATION OF RIBOSOMAL PROTEIN S12 YCAO"/>
    <property type="match status" value="1"/>
</dbReference>
<dbReference type="Proteomes" id="UP001501231">
    <property type="component" value="Unassembled WGS sequence"/>
</dbReference>
<name>A0ABP5WW64_9ACTN</name>
<dbReference type="InterPro" id="IPR015946">
    <property type="entry name" value="KH_dom-like_a/b"/>
</dbReference>
<dbReference type="PANTHER" id="PTHR39624:SF2">
    <property type="entry name" value="OSMC-LIKE PROTEIN"/>
    <property type="match status" value="1"/>
</dbReference>
<evidence type="ECO:0000313" key="2">
    <source>
        <dbReference type="Proteomes" id="UP001501231"/>
    </source>
</evidence>
<sequence length="137" mass="14710">MDDISVIHREEDAFAILIRDHLIHVDQPFSAGGMDAGPTPVEVFVAGLAACAAHYGRRYLASHGLPAQGLEAGARFTMSAAPPARIARIDLSVRPPVRLPEAQEAGFQAAVERCALHNTLLRPPRIEIDIGVAEQTL</sequence>
<dbReference type="EMBL" id="BAAARW010000022">
    <property type="protein sequence ID" value="GAA2437611.1"/>
    <property type="molecule type" value="Genomic_DNA"/>
</dbReference>
<accession>A0ABP5WW64</accession>
<organism evidence="1 2">
    <name type="scientific">Actinomadura vinacea</name>
    <dbReference type="NCBI Taxonomy" id="115336"/>
    <lineage>
        <taxon>Bacteria</taxon>
        <taxon>Bacillati</taxon>
        <taxon>Actinomycetota</taxon>
        <taxon>Actinomycetes</taxon>
        <taxon>Streptosporangiales</taxon>
        <taxon>Thermomonosporaceae</taxon>
        <taxon>Actinomadura</taxon>
    </lineage>
</organism>
<protein>
    <recommendedName>
        <fullName evidence="3">OsmC family peroxiredoxin</fullName>
    </recommendedName>
</protein>
<reference evidence="2" key="1">
    <citation type="journal article" date="2019" name="Int. J. Syst. Evol. Microbiol.">
        <title>The Global Catalogue of Microorganisms (GCM) 10K type strain sequencing project: providing services to taxonomists for standard genome sequencing and annotation.</title>
        <authorList>
            <consortium name="The Broad Institute Genomics Platform"/>
            <consortium name="The Broad Institute Genome Sequencing Center for Infectious Disease"/>
            <person name="Wu L."/>
            <person name="Ma J."/>
        </authorList>
    </citation>
    <scope>NUCLEOTIDE SEQUENCE [LARGE SCALE GENOMIC DNA]</scope>
    <source>
        <strain evidence="2">JCM 3325</strain>
    </source>
</reference>
<dbReference type="Gene3D" id="3.30.300.20">
    <property type="match status" value="1"/>
</dbReference>